<dbReference type="PIRSF" id="PIRSF006621">
    <property type="entry name" value="Dus"/>
    <property type="match status" value="1"/>
</dbReference>
<sequence>MSKLVIDPPRILLAPMEGVMESVMRDMLTRIGGYERCVTEFVRVSSTVLPPKVYYRLCPELKQGGRTAAGTPVYVQLLGSDPVLMAANAAVAAELGAPGIDLNFGCPAKTVNKSRGGATLLRTPKAVYEICAAVRDATPAAIPVTAKVRLGFDSDTRFEEIAEQALLSGIDELTVHARTKVQAYRPPAHWQRLQDIVNPLDIPIIANGEIWTPSDLFDCKEQSGCNAFMLARGALCRPDLARAVHAHCNGDPIEPMTWPEVSQLLIDFFEANGALYQRKYAINPLKQWLVYLQHCYPQAAALFAQVKRIRDPDDMRDALLGATAAMAA</sequence>
<feature type="site" description="Interacts with tRNA; defines subfamily-specific binding signature" evidence="9">
    <location>
        <position position="307"/>
    </location>
</feature>
<comment type="cofactor">
    <cofactor evidence="1 9 10">
        <name>FMN</name>
        <dbReference type="ChEBI" id="CHEBI:58210"/>
    </cofactor>
</comment>
<feature type="site" description="Interacts with tRNA" evidence="9">
    <location>
        <position position="291"/>
    </location>
</feature>
<feature type="site" description="Interacts with tRNA; defines subfamily-specific binding signature" evidence="9">
    <location>
        <position position="286"/>
    </location>
</feature>
<dbReference type="SUPFAM" id="SSF51395">
    <property type="entry name" value="FMN-linked oxidoreductases"/>
    <property type="match status" value="1"/>
</dbReference>
<evidence type="ECO:0000256" key="10">
    <source>
        <dbReference type="PIRNR" id="PIRNR006621"/>
    </source>
</evidence>
<name>A0ABY6QAF4_9GAMM</name>
<dbReference type="EC" id="1.3.1.-" evidence="9"/>
<feature type="binding site" evidence="9">
    <location>
        <position position="76"/>
    </location>
    <ligand>
        <name>FMN</name>
        <dbReference type="ChEBI" id="CHEBI:58210"/>
    </ligand>
</feature>
<feature type="site" description="Interacts with tRNA" evidence="9">
    <location>
        <position position="103"/>
    </location>
</feature>
<comment type="caution">
    <text evidence="9">Lacks conserved residue(s) required for the propagation of feature annotation.</text>
</comment>
<dbReference type="Pfam" id="PF01207">
    <property type="entry name" value="Dus"/>
    <property type="match status" value="1"/>
</dbReference>
<evidence type="ECO:0000256" key="1">
    <source>
        <dbReference type="ARBA" id="ARBA00001917"/>
    </source>
</evidence>
<feature type="binding site" evidence="9">
    <location>
        <begin position="207"/>
        <end position="209"/>
    </location>
    <ligand>
        <name>FMN</name>
        <dbReference type="ChEBI" id="CHEBI:58210"/>
    </ligand>
</feature>
<dbReference type="CDD" id="cd02801">
    <property type="entry name" value="DUS_like_FMN"/>
    <property type="match status" value="1"/>
</dbReference>
<organism evidence="12 13">
    <name type="scientific">Candidatus Paraluminiphilus aquimaris</name>
    <dbReference type="NCBI Taxonomy" id="2518994"/>
    <lineage>
        <taxon>Bacteria</taxon>
        <taxon>Pseudomonadati</taxon>
        <taxon>Pseudomonadota</taxon>
        <taxon>Gammaproteobacteria</taxon>
        <taxon>Cellvibrionales</taxon>
        <taxon>Halieaceae</taxon>
        <taxon>Candidatus Paraluminiphilus</taxon>
    </lineage>
</organism>
<dbReference type="InterPro" id="IPR001269">
    <property type="entry name" value="DUS_fam"/>
</dbReference>
<feature type="domain" description="DUS-like FMN-binding" evidence="11">
    <location>
        <begin position="12"/>
        <end position="309"/>
    </location>
</feature>
<keyword evidence="7 9" id="KW-0694">RNA-binding</keyword>
<accession>A0ABY6QAF4</accession>
<feature type="active site" description="Proton donor" evidence="9">
    <location>
        <position position="106"/>
    </location>
</feature>
<dbReference type="HAMAP" id="MF_02043">
    <property type="entry name" value="DusC_subfam"/>
    <property type="match status" value="1"/>
</dbReference>
<dbReference type="InterPro" id="IPR035587">
    <property type="entry name" value="DUS-like_FMN-bd"/>
</dbReference>
<evidence type="ECO:0000259" key="11">
    <source>
        <dbReference type="Pfam" id="PF01207"/>
    </source>
</evidence>
<keyword evidence="8 9" id="KW-0560">Oxidoreductase</keyword>
<evidence type="ECO:0000256" key="5">
    <source>
        <dbReference type="ARBA" id="ARBA00022694"/>
    </source>
</evidence>
<dbReference type="InterPro" id="IPR042270">
    <property type="entry name" value="DusC_C"/>
</dbReference>
<evidence type="ECO:0000256" key="2">
    <source>
        <dbReference type="ARBA" id="ARBA00022555"/>
    </source>
</evidence>
<dbReference type="InterPro" id="IPR018517">
    <property type="entry name" value="tRNA_hU_synthase_CS"/>
</dbReference>
<keyword evidence="5 9" id="KW-0819">tRNA processing</keyword>
<evidence type="ECO:0000256" key="3">
    <source>
        <dbReference type="ARBA" id="ARBA00022630"/>
    </source>
</evidence>
<comment type="function">
    <text evidence="9">Catalyzes the synthesis of 5,6-dihydrouridine (D), a modified base found in the D-loop of most tRNAs, via the reduction of the C5-C6 double bond in target uridines. Specifically modifies U16 in tRNAs.</text>
</comment>
<evidence type="ECO:0000256" key="4">
    <source>
        <dbReference type="ARBA" id="ARBA00022643"/>
    </source>
</evidence>
<evidence type="ECO:0000256" key="8">
    <source>
        <dbReference type="ARBA" id="ARBA00023002"/>
    </source>
</evidence>
<evidence type="ECO:0000313" key="12">
    <source>
        <dbReference type="EMBL" id="UZP75599.1"/>
    </source>
</evidence>
<keyword evidence="3 9" id="KW-0285">Flavoprotein</keyword>
<gene>
    <name evidence="9" type="primary">dusC</name>
    <name evidence="12" type="ORF">E0F26_07770</name>
</gene>
<comment type="catalytic activity">
    <reaction evidence="9">
        <text>5,6-dihydrouridine(16) in tRNA + NAD(+) = uridine(16) in tRNA + NADH + H(+)</text>
        <dbReference type="Rhea" id="RHEA:53380"/>
        <dbReference type="Rhea" id="RHEA-COMP:13543"/>
        <dbReference type="Rhea" id="RHEA-COMP:13544"/>
        <dbReference type="ChEBI" id="CHEBI:15378"/>
        <dbReference type="ChEBI" id="CHEBI:57540"/>
        <dbReference type="ChEBI" id="CHEBI:57945"/>
        <dbReference type="ChEBI" id="CHEBI:65315"/>
        <dbReference type="ChEBI" id="CHEBI:74443"/>
    </reaction>
</comment>
<dbReference type="EMBL" id="CP036501">
    <property type="protein sequence ID" value="UZP75599.1"/>
    <property type="molecule type" value="Genomic_DNA"/>
</dbReference>
<feature type="site" description="Interacts with tRNA" evidence="9">
    <location>
        <position position="184"/>
    </location>
</feature>
<evidence type="ECO:0000313" key="13">
    <source>
        <dbReference type="Proteomes" id="UP001317963"/>
    </source>
</evidence>
<dbReference type="InterPro" id="IPR032886">
    <property type="entry name" value="DusC"/>
</dbReference>
<reference evidence="12 13" key="1">
    <citation type="submission" date="2019-02" db="EMBL/GenBank/DDBJ databases">
        <title>Halieaceae_genomes.</title>
        <authorList>
            <person name="Li S.-H."/>
        </authorList>
    </citation>
    <scope>NUCLEOTIDE SEQUENCE [LARGE SCALE GENOMIC DNA]</scope>
    <source>
        <strain evidence="12 13">JH123</strain>
    </source>
</reference>
<evidence type="ECO:0000256" key="9">
    <source>
        <dbReference type="HAMAP-Rule" id="MF_02043"/>
    </source>
</evidence>
<keyword evidence="13" id="KW-1185">Reference proteome</keyword>
<dbReference type="Gene3D" id="3.20.20.70">
    <property type="entry name" value="Aldolase class I"/>
    <property type="match status" value="1"/>
</dbReference>
<feature type="binding site" evidence="9">
    <location>
        <position position="147"/>
    </location>
    <ligand>
        <name>FMN</name>
        <dbReference type="ChEBI" id="CHEBI:58210"/>
    </ligand>
</feature>
<keyword evidence="2 9" id="KW-0820">tRNA-binding</keyword>
<protein>
    <recommendedName>
        <fullName evidence="9">tRNA-dihydrouridine(16) synthase</fullName>
        <ecNumber evidence="9">1.3.1.-</ecNumber>
    </recommendedName>
    <alternativeName>
        <fullName evidence="9">U16-specific dihydrouridine synthase</fullName>
        <shortName evidence="9">U16-specific Dus</shortName>
    </alternativeName>
    <alternativeName>
        <fullName evidence="9">tRNA-dihydrouridine synthase C</fullName>
    </alternativeName>
</protein>
<feature type="site" description="Interacts with tRNA; defines subfamily-specific binding signature" evidence="9">
    <location>
        <position position="43"/>
    </location>
</feature>
<dbReference type="PROSITE" id="PS01136">
    <property type="entry name" value="UPF0034"/>
    <property type="match status" value="1"/>
</dbReference>
<keyword evidence="4 9" id="KW-0288">FMN</keyword>
<dbReference type="Gene3D" id="1.20.225.30">
    <property type="entry name" value="Dihydrouridine synthase, C-terminal recognition domain"/>
    <property type="match status" value="1"/>
</dbReference>
<dbReference type="InterPro" id="IPR013785">
    <property type="entry name" value="Aldolase_TIM"/>
</dbReference>
<evidence type="ECO:0000256" key="7">
    <source>
        <dbReference type="ARBA" id="ARBA00022884"/>
    </source>
</evidence>
<comment type="similarity">
    <text evidence="9">Belongs to the Dus family. DusC subfamily.</text>
</comment>
<dbReference type="Proteomes" id="UP001317963">
    <property type="component" value="Chromosome"/>
</dbReference>
<comment type="similarity">
    <text evidence="10">Belongs to the dus family.</text>
</comment>
<evidence type="ECO:0000256" key="6">
    <source>
        <dbReference type="ARBA" id="ARBA00022857"/>
    </source>
</evidence>
<dbReference type="PANTHER" id="PTHR11082">
    <property type="entry name" value="TRNA-DIHYDROURIDINE SYNTHASE"/>
    <property type="match status" value="1"/>
</dbReference>
<proteinExistence type="inferred from homology"/>
<dbReference type="PANTHER" id="PTHR11082:SF26">
    <property type="entry name" value="TRNA-DIHYDROURIDINE(16) SYNTHASE"/>
    <property type="match status" value="1"/>
</dbReference>
<comment type="catalytic activity">
    <reaction evidence="9">
        <text>5,6-dihydrouridine(16) in tRNA + NADP(+) = uridine(16) in tRNA + NADPH + H(+)</text>
        <dbReference type="Rhea" id="RHEA:53376"/>
        <dbReference type="Rhea" id="RHEA-COMP:13543"/>
        <dbReference type="Rhea" id="RHEA-COMP:13544"/>
        <dbReference type="ChEBI" id="CHEBI:15378"/>
        <dbReference type="ChEBI" id="CHEBI:57783"/>
        <dbReference type="ChEBI" id="CHEBI:58349"/>
        <dbReference type="ChEBI" id="CHEBI:65315"/>
        <dbReference type="ChEBI" id="CHEBI:74443"/>
    </reaction>
</comment>
<keyword evidence="6 9" id="KW-0521">NADP</keyword>